<keyword evidence="3" id="KW-1185">Reference proteome</keyword>
<dbReference type="EMBL" id="AZDZ01000022">
    <property type="protein sequence ID" value="KRK78612.1"/>
    <property type="molecule type" value="Genomic_DNA"/>
</dbReference>
<comment type="caution">
    <text evidence="2">The sequence shown here is derived from an EMBL/GenBank/DDBJ whole genome shotgun (WGS) entry which is preliminary data.</text>
</comment>
<keyword evidence="1" id="KW-0812">Transmembrane</keyword>
<dbReference type="AlphaFoldDB" id="A0A0R1KD27"/>
<dbReference type="PATRIC" id="fig|1423775.4.peg.2429"/>
<organism evidence="2 3">
    <name type="scientific">Companilactobacillus nodensis DSM 19682 = JCM 14932 = NBRC 107160</name>
    <dbReference type="NCBI Taxonomy" id="1423775"/>
    <lineage>
        <taxon>Bacteria</taxon>
        <taxon>Bacillati</taxon>
        <taxon>Bacillota</taxon>
        <taxon>Bacilli</taxon>
        <taxon>Lactobacillales</taxon>
        <taxon>Lactobacillaceae</taxon>
        <taxon>Companilactobacillus</taxon>
    </lineage>
</organism>
<sequence length="50" mass="5711">MNYLVIPLTFVIGLSFLLSASHIKSQYISKFFYCVGTFGVIMAMYIAWPK</sequence>
<gene>
    <name evidence="2" type="ORF">FD03_GL002388</name>
</gene>
<dbReference type="eggNOG" id="ENOG5030BNG">
    <property type="taxonomic scope" value="Bacteria"/>
</dbReference>
<dbReference type="Proteomes" id="UP000051248">
    <property type="component" value="Unassembled WGS sequence"/>
</dbReference>
<protein>
    <submittedName>
        <fullName evidence="2">Uncharacterized protein</fullName>
    </submittedName>
</protein>
<keyword evidence="1" id="KW-0472">Membrane</keyword>
<reference evidence="2 3" key="1">
    <citation type="journal article" date="2015" name="Genome Announc.">
        <title>Expanding the biotechnology potential of lactobacilli through comparative genomics of 213 strains and associated genera.</title>
        <authorList>
            <person name="Sun Z."/>
            <person name="Harris H.M."/>
            <person name="McCann A."/>
            <person name="Guo C."/>
            <person name="Argimon S."/>
            <person name="Zhang W."/>
            <person name="Yang X."/>
            <person name="Jeffery I.B."/>
            <person name="Cooney J.C."/>
            <person name="Kagawa T.F."/>
            <person name="Liu W."/>
            <person name="Song Y."/>
            <person name="Salvetti E."/>
            <person name="Wrobel A."/>
            <person name="Rasinkangas P."/>
            <person name="Parkhill J."/>
            <person name="Rea M.C."/>
            <person name="O'Sullivan O."/>
            <person name="Ritari J."/>
            <person name="Douillard F.P."/>
            <person name="Paul Ross R."/>
            <person name="Yang R."/>
            <person name="Briner A.E."/>
            <person name="Felis G.E."/>
            <person name="de Vos W.M."/>
            <person name="Barrangou R."/>
            <person name="Klaenhammer T.R."/>
            <person name="Caufield P.W."/>
            <person name="Cui Y."/>
            <person name="Zhang H."/>
            <person name="O'Toole P.W."/>
        </authorList>
    </citation>
    <scope>NUCLEOTIDE SEQUENCE [LARGE SCALE GENOMIC DNA]</scope>
    <source>
        <strain evidence="2 3">DSM 19682</strain>
    </source>
</reference>
<feature type="transmembrane region" description="Helical" evidence="1">
    <location>
        <begin position="30"/>
        <end position="48"/>
    </location>
</feature>
<evidence type="ECO:0000256" key="1">
    <source>
        <dbReference type="SAM" id="Phobius"/>
    </source>
</evidence>
<name>A0A0R1KD27_9LACO</name>
<evidence type="ECO:0000313" key="3">
    <source>
        <dbReference type="Proteomes" id="UP000051248"/>
    </source>
</evidence>
<evidence type="ECO:0000313" key="2">
    <source>
        <dbReference type="EMBL" id="KRK78612.1"/>
    </source>
</evidence>
<accession>A0A0R1KD27</accession>
<dbReference type="STRING" id="1423775.FD03_GL002388"/>
<dbReference type="OrthoDB" id="2320892at2"/>
<dbReference type="RefSeq" id="WP_155832075.1">
    <property type="nucleotide sequence ID" value="NZ_AZDZ01000022.1"/>
</dbReference>
<keyword evidence="1" id="KW-1133">Transmembrane helix</keyword>
<proteinExistence type="predicted"/>